<feature type="region of interest" description="Disordered" evidence="1">
    <location>
        <begin position="58"/>
        <end position="79"/>
    </location>
</feature>
<dbReference type="Proteomes" id="UP001595957">
    <property type="component" value="Unassembled WGS sequence"/>
</dbReference>
<dbReference type="SUPFAM" id="SSF47473">
    <property type="entry name" value="EF-hand"/>
    <property type="match status" value="1"/>
</dbReference>
<evidence type="ECO:0000256" key="1">
    <source>
        <dbReference type="SAM" id="MobiDB-lite"/>
    </source>
</evidence>
<evidence type="ECO:0000313" key="3">
    <source>
        <dbReference type="EMBL" id="MFC4596403.1"/>
    </source>
</evidence>
<reference evidence="4" key="1">
    <citation type="journal article" date="2019" name="Int. J. Syst. Evol. Microbiol.">
        <title>The Global Catalogue of Microorganisms (GCM) 10K type strain sequencing project: providing services to taxonomists for standard genome sequencing and annotation.</title>
        <authorList>
            <consortium name="The Broad Institute Genomics Platform"/>
            <consortium name="The Broad Institute Genome Sequencing Center for Infectious Disease"/>
            <person name="Wu L."/>
            <person name="Ma J."/>
        </authorList>
    </citation>
    <scope>NUCLEOTIDE SEQUENCE [LARGE SCALE GENOMIC DNA]</scope>
    <source>
        <strain evidence="4">NBRC 103632</strain>
    </source>
</reference>
<dbReference type="Gene3D" id="1.10.238.10">
    <property type="entry name" value="EF-hand"/>
    <property type="match status" value="1"/>
</dbReference>
<dbReference type="PROSITE" id="PS50222">
    <property type="entry name" value="EF_HAND_2"/>
    <property type="match status" value="1"/>
</dbReference>
<dbReference type="InterPro" id="IPR018247">
    <property type="entry name" value="EF_Hand_1_Ca_BS"/>
</dbReference>
<accession>A0ABV9F3H0</accession>
<dbReference type="InterPro" id="IPR002048">
    <property type="entry name" value="EF_hand_dom"/>
</dbReference>
<evidence type="ECO:0000313" key="4">
    <source>
        <dbReference type="Proteomes" id="UP001595957"/>
    </source>
</evidence>
<sequence length="161" mass="17297">MPEHWFRKPTFVLCILLDKRSVGTSPLRSHLRELVMFRTLLLSTALLSAVPAIAREAANPAPGSPQTGAATPAQSPADSVASIVDSEFPAYDANNDDQLDKAEFSRWMIALKDQEMKSSGQKLAATDVTTWADGAFNTADTDKNTAISKPELISYLSGGTA</sequence>
<dbReference type="PROSITE" id="PS00018">
    <property type="entry name" value="EF_HAND_1"/>
    <property type="match status" value="1"/>
</dbReference>
<dbReference type="EMBL" id="JBHSFZ010000064">
    <property type="protein sequence ID" value="MFC4596403.1"/>
    <property type="molecule type" value="Genomic_DNA"/>
</dbReference>
<feature type="compositionally biased region" description="Polar residues" evidence="1">
    <location>
        <begin position="64"/>
        <end position="77"/>
    </location>
</feature>
<comment type="caution">
    <text evidence="3">The sequence shown here is derived from an EMBL/GenBank/DDBJ whole genome shotgun (WGS) entry which is preliminary data.</text>
</comment>
<name>A0ABV9F3H0_9SPHN</name>
<proteinExistence type="predicted"/>
<keyword evidence="4" id="KW-1185">Reference proteome</keyword>
<protein>
    <submittedName>
        <fullName evidence="3">EF-hand domain-containing protein</fullName>
    </submittedName>
</protein>
<dbReference type="InterPro" id="IPR011992">
    <property type="entry name" value="EF-hand-dom_pair"/>
</dbReference>
<organism evidence="3 4">
    <name type="scientific">Sphingobium tyrosinilyticum</name>
    <dbReference type="NCBI Taxonomy" id="2715436"/>
    <lineage>
        <taxon>Bacteria</taxon>
        <taxon>Pseudomonadati</taxon>
        <taxon>Pseudomonadota</taxon>
        <taxon>Alphaproteobacteria</taxon>
        <taxon>Sphingomonadales</taxon>
        <taxon>Sphingomonadaceae</taxon>
        <taxon>Sphingobium</taxon>
    </lineage>
</organism>
<dbReference type="RefSeq" id="WP_380807097.1">
    <property type="nucleotide sequence ID" value="NZ_JBHSFZ010000064.1"/>
</dbReference>
<feature type="domain" description="EF-hand" evidence="2">
    <location>
        <begin position="79"/>
        <end position="114"/>
    </location>
</feature>
<gene>
    <name evidence="3" type="ORF">ACFO3E_19835</name>
</gene>
<evidence type="ECO:0000259" key="2">
    <source>
        <dbReference type="PROSITE" id="PS50222"/>
    </source>
</evidence>